<reference evidence="2" key="1">
    <citation type="journal article" date="2021" name="J Fungi (Basel)">
        <title>Virulence traits and population genomics of the black yeast Aureobasidium melanogenum.</title>
        <authorList>
            <person name="Cernosa A."/>
            <person name="Sun X."/>
            <person name="Gostincar C."/>
            <person name="Fang C."/>
            <person name="Gunde-Cimerman N."/>
            <person name="Song Z."/>
        </authorList>
    </citation>
    <scope>NUCLEOTIDE SEQUENCE</scope>
    <source>
        <strain evidence="2">EXF-8016</strain>
    </source>
</reference>
<proteinExistence type="predicted"/>
<dbReference type="EMBL" id="JAHFYH010000013">
    <property type="protein sequence ID" value="KAH0226004.1"/>
    <property type="molecule type" value="Genomic_DNA"/>
</dbReference>
<gene>
    <name evidence="2" type="ORF">KCV03_g2779</name>
</gene>
<sequence length="153" mass="17190">MDKQEPSSVTIDLSQLPFSDGNRQVPDHTTHTQPGVAEMLKLLEEAFDKDAALVQKWGTRFMFVGDLPQGYSYWQHMTTSTRGVPSKPIKETFGHPRIARLRSCPELFRHVLEIMDANELAIRSVIWSVQPTNPTNLARLSAATNRAVVCNCP</sequence>
<name>A0A9P8GJ76_AURME</name>
<evidence type="ECO:0000313" key="3">
    <source>
        <dbReference type="Proteomes" id="UP000767238"/>
    </source>
</evidence>
<evidence type="ECO:0000313" key="2">
    <source>
        <dbReference type="EMBL" id="KAH0226004.1"/>
    </source>
</evidence>
<dbReference type="AlphaFoldDB" id="A0A9P8GJ76"/>
<organism evidence="2 3">
    <name type="scientific">Aureobasidium melanogenum</name>
    <name type="common">Aureobasidium pullulans var. melanogenum</name>
    <dbReference type="NCBI Taxonomy" id="46634"/>
    <lineage>
        <taxon>Eukaryota</taxon>
        <taxon>Fungi</taxon>
        <taxon>Dikarya</taxon>
        <taxon>Ascomycota</taxon>
        <taxon>Pezizomycotina</taxon>
        <taxon>Dothideomycetes</taxon>
        <taxon>Dothideomycetidae</taxon>
        <taxon>Dothideales</taxon>
        <taxon>Saccotheciaceae</taxon>
        <taxon>Aureobasidium</taxon>
    </lineage>
</organism>
<feature type="region of interest" description="Disordered" evidence="1">
    <location>
        <begin position="1"/>
        <end position="30"/>
    </location>
</feature>
<comment type="caution">
    <text evidence="2">The sequence shown here is derived from an EMBL/GenBank/DDBJ whole genome shotgun (WGS) entry which is preliminary data.</text>
</comment>
<dbReference type="Proteomes" id="UP000767238">
    <property type="component" value="Unassembled WGS sequence"/>
</dbReference>
<dbReference type="OrthoDB" id="3883579at2759"/>
<evidence type="ECO:0000256" key="1">
    <source>
        <dbReference type="SAM" id="MobiDB-lite"/>
    </source>
</evidence>
<protein>
    <submittedName>
        <fullName evidence="2">Uncharacterized protein</fullName>
    </submittedName>
</protein>
<accession>A0A9P8GJ76</accession>
<reference evidence="2" key="2">
    <citation type="submission" date="2021-08" db="EMBL/GenBank/DDBJ databases">
        <authorList>
            <person name="Gostincar C."/>
            <person name="Sun X."/>
            <person name="Song Z."/>
            <person name="Gunde-Cimerman N."/>
        </authorList>
    </citation>
    <scope>NUCLEOTIDE SEQUENCE</scope>
    <source>
        <strain evidence="2">EXF-8016</strain>
    </source>
</reference>
<feature type="compositionally biased region" description="Polar residues" evidence="1">
    <location>
        <begin position="1"/>
        <end position="17"/>
    </location>
</feature>
<feature type="non-terminal residue" evidence="2">
    <location>
        <position position="1"/>
    </location>
</feature>